<dbReference type="Pfam" id="PF04542">
    <property type="entry name" value="Sigma70_r2"/>
    <property type="match status" value="1"/>
</dbReference>
<evidence type="ECO:0000313" key="8">
    <source>
        <dbReference type="EMBL" id="KGO97013.1"/>
    </source>
</evidence>
<dbReference type="SUPFAM" id="SSF88659">
    <property type="entry name" value="Sigma3 and sigma4 domains of RNA polymerase sigma factors"/>
    <property type="match status" value="1"/>
</dbReference>
<dbReference type="STRING" id="1107311.Q767_04795"/>
<evidence type="ECO:0000259" key="6">
    <source>
        <dbReference type="Pfam" id="PF04542"/>
    </source>
</evidence>
<proteinExistence type="inferred from homology"/>
<dbReference type="eggNOG" id="COG1595">
    <property type="taxonomic scope" value="Bacteria"/>
</dbReference>
<protein>
    <submittedName>
        <fullName evidence="8">RNA polymerase subunit sigma-24</fullName>
    </submittedName>
</protein>
<keyword evidence="5" id="KW-0804">Transcription</keyword>
<keyword evidence="9" id="KW-1185">Reference proteome</keyword>
<comment type="similarity">
    <text evidence="1">Belongs to the sigma-70 factor family. ECF subfamily.</text>
</comment>
<reference evidence="9" key="1">
    <citation type="submission" date="2013-09" db="EMBL/GenBank/DDBJ databases">
        <authorList>
            <person name="Zeng Z."/>
            <person name="Chen C."/>
        </authorList>
    </citation>
    <scope>NUCLEOTIDE SEQUENCE [LARGE SCALE GENOMIC DNA]</scope>
    <source>
        <strain evidence="9">DK69</strain>
    </source>
</reference>
<dbReference type="AlphaFoldDB" id="A0A0A2MZX7"/>
<dbReference type="GO" id="GO:0003677">
    <property type="term" value="F:DNA binding"/>
    <property type="evidence" value="ECO:0007669"/>
    <property type="project" value="UniProtKB-KW"/>
</dbReference>
<evidence type="ECO:0000313" key="9">
    <source>
        <dbReference type="Proteomes" id="UP000030149"/>
    </source>
</evidence>
<dbReference type="PATRIC" id="fig|1107311.5.peg.2123"/>
<dbReference type="PANTHER" id="PTHR43133">
    <property type="entry name" value="RNA POLYMERASE ECF-TYPE SIGMA FACTO"/>
    <property type="match status" value="1"/>
</dbReference>
<name>A0A0A2MZX7_9FLAO</name>
<dbReference type="InterPro" id="IPR013325">
    <property type="entry name" value="RNA_pol_sigma_r2"/>
</dbReference>
<feature type="domain" description="RNA polymerase sigma-70 region 2" evidence="6">
    <location>
        <begin position="27"/>
        <end position="86"/>
    </location>
</feature>
<dbReference type="GO" id="GO:0006352">
    <property type="term" value="P:DNA-templated transcription initiation"/>
    <property type="evidence" value="ECO:0007669"/>
    <property type="project" value="InterPro"/>
</dbReference>
<keyword evidence="3" id="KW-0731">Sigma factor</keyword>
<organism evidence="8 9">
    <name type="scientific">Flavobacterium enshiense DK69</name>
    <dbReference type="NCBI Taxonomy" id="1107311"/>
    <lineage>
        <taxon>Bacteria</taxon>
        <taxon>Pseudomonadati</taxon>
        <taxon>Bacteroidota</taxon>
        <taxon>Flavobacteriia</taxon>
        <taxon>Flavobacteriales</taxon>
        <taxon>Flavobacteriaceae</taxon>
        <taxon>Flavobacterium</taxon>
    </lineage>
</organism>
<evidence type="ECO:0000256" key="5">
    <source>
        <dbReference type="ARBA" id="ARBA00023163"/>
    </source>
</evidence>
<evidence type="ECO:0000259" key="7">
    <source>
        <dbReference type="Pfam" id="PF08281"/>
    </source>
</evidence>
<dbReference type="InterPro" id="IPR013249">
    <property type="entry name" value="RNA_pol_sigma70_r4_t2"/>
</dbReference>
<dbReference type="InterPro" id="IPR013324">
    <property type="entry name" value="RNA_pol_sigma_r3/r4-like"/>
</dbReference>
<keyword evidence="2" id="KW-0805">Transcription regulation</keyword>
<dbReference type="InterPro" id="IPR007627">
    <property type="entry name" value="RNA_pol_sigma70_r2"/>
</dbReference>
<feature type="domain" description="RNA polymerase sigma factor 70 region 4 type 2" evidence="7">
    <location>
        <begin position="131"/>
        <end position="181"/>
    </location>
</feature>
<gene>
    <name evidence="8" type="ORF">Q767_04795</name>
</gene>
<dbReference type="OrthoDB" id="1027298at2"/>
<evidence type="ECO:0000256" key="3">
    <source>
        <dbReference type="ARBA" id="ARBA00023082"/>
    </source>
</evidence>
<accession>A0A0A2MZX7</accession>
<dbReference type="GO" id="GO:0016987">
    <property type="term" value="F:sigma factor activity"/>
    <property type="evidence" value="ECO:0007669"/>
    <property type="project" value="UniProtKB-KW"/>
</dbReference>
<comment type="caution">
    <text evidence="8">The sequence shown here is derived from an EMBL/GenBank/DDBJ whole genome shotgun (WGS) entry which is preliminary data.</text>
</comment>
<sequence length="218" mass="25886">MKLLEQYSDFEIIQKVLGGEIELFEILIRRNNPYLYKTGRSYSYNHEDTQDLMQETFIQAYINLSKFENRASFKTWIIKIMLNNCFQKRQKMSFKNESPKEINEKAQPMFTNNKQSDTQKNIINRELHSVIEDAIQRVPSDYRIVFSLREINGLNVTETAEVLNISEANVKVRLNRAKALLRKEIEKSYTPDDIFEFNLIYCDTMVSRVMNQIKKMDK</sequence>
<dbReference type="EMBL" id="JRLZ01000003">
    <property type="protein sequence ID" value="KGO97013.1"/>
    <property type="molecule type" value="Genomic_DNA"/>
</dbReference>
<dbReference type="InterPro" id="IPR036388">
    <property type="entry name" value="WH-like_DNA-bd_sf"/>
</dbReference>
<dbReference type="Proteomes" id="UP000030149">
    <property type="component" value="Unassembled WGS sequence"/>
</dbReference>
<dbReference type="Gene3D" id="1.10.1740.10">
    <property type="match status" value="1"/>
</dbReference>
<dbReference type="CDD" id="cd06171">
    <property type="entry name" value="Sigma70_r4"/>
    <property type="match status" value="1"/>
</dbReference>
<dbReference type="Pfam" id="PF08281">
    <property type="entry name" value="Sigma70_r4_2"/>
    <property type="match status" value="1"/>
</dbReference>
<dbReference type="SUPFAM" id="SSF88946">
    <property type="entry name" value="Sigma2 domain of RNA polymerase sigma factors"/>
    <property type="match status" value="1"/>
</dbReference>
<dbReference type="PANTHER" id="PTHR43133:SF8">
    <property type="entry name" value="RNA POLYMERASE SIGMA FACTOR HI_1459-RELATED"/>
    <property type="match status" value="1"/>
</dbReference>
<evidence type="ECO:0000256" key="2">
    <source>
        <dbReference type="ARBA" id="ARBA00023015"/>
    </source>
</evidence>
<dbReference type="Gene3D" id="1.10.10.10">
    <property type="entry name" value="Winged helix-like DNA-binding domain superfamily/Winged helix DNA-binding domain"/>
    <property type="match status" value="1"/>
</dbReference>
<keyword evidence="4" id="KW-0238">DNA-binding</keyword>
<evidence type="ECO:0000256" key="1">
    <source>
        <dbReference type="ARBA" id="ARBA00010641"/>
    </source>
</evidence>
<dbReference type="InterPro" id="IPR039425">
    <property type="entry name" value="RNA_pol_sigma-70-like"/>
</dbReference>
<dbReference type="InterPro" id="IPR014284">
    <property type="entry name" value="RNA_pol_sigma-70_dom"/>
</dbReference>
<evidence type="ECO:0000256" key="4">
    <source>
        <dbReference type="ARBA" id="ARBA00023125"/>
    </source>
</evidence>
<reference evidence="8 9" key="2">
    <citation type="journal article" date="2015" name="Stand. Genomic Sci.">
        <title>High quality draft genomic sequence of Flavobacterium enshiense DK69(T) and comparison among Flavobacterium genomes.</title>
        <authorList>
            <person name="Zeng Z."/>
            <person name="Chen C."/>
            <person name="Du H."/>
            <person name="Wang G."/>
            <person name="Li M."/>
        </authorList>
    </citation>
    <scope>NUCLEOTIDE SEQUENCE [LARGE SCALE GENOMIC DNA]</scope>
    <source>
        <strain evidence="8 9">DK69</strain>
    </source>
</reference>
<dbReference type="NCBIfam" id="TIGR02937">
    <property type="entry name" value="sigma70-ECF"/>
    <property type="match status" value="1"/>
</dbReference>